<comment type="caution">
    <text evidence="2">The sequence shown here is derived from an EMBL/GenBank/DDBJ whole genome shotgun (WGS) entry which is preliminary data.</text>
</comment>
<dbReference type="EMBL" id="JBHFNR010000071">
    <property type="protein sequence ID" value="MFB2893296.1"/>
    <property type="molecule type" value="Genomic_DNA"/>
</dbReference>
<dbReference type="Pfam" id="PF06527">
    <property type="entry name" value="TniQ"/>
    <property type="match status" value="1"/>
</dbReference>
<keyword evidence="3" id="KW-1185">Reference proteome</keyword>
<accession>A0ABV4XNN6</accession>
<sequence length="465" mass="52878">MLANELTTYESWNLKKENIPSRSRLYQLGPVGIGTPLVESLTGYIARLAEAHCVPSGILMERELAPLIKEVPADIDLTKNRTRTGVFGHTGTFNGIGVMAENWMKALSILTQRQDLRFLTMLTWAEVFPAKGLLRNNWAYCSICYEEWREAQQLIYEPLLWAINGVDICMKHHQPLLHQCFHCGKSLSPLAWRSRPGYCSKCGQWLGSKLDTESSVCDRLTEQELRYQLWAVKSIGELVAAQANLTWTPSSQKIGKAFSICIDRITEGNIAAFARLIGKPKNTVWTWQTGKALPQISVLTQICYNLKVLLLDFLSGDCVAATLDEATIVSQHQRPKTEISPKSNCDLDQLRQKLEAIKDGDEYPPPCMEEVAKRLGYNTRFLRRQFLDLCRAISERYIDYRKTVRTHTIEQLCKDVQQTALEIYAEGQEPTRSRVAKRLAKPAYFREKQVEAALSEIRYQLGLNS</sequence>
<reference evidence="2 3" key="1">
    <citation type="submission" date="2024-09" db="EMBL/GenBank/DDBJ databases">
        <title>Floridaenema gen nov. (Aerosakkonemataceae, Aerosakkonematales ord. nov., Cyanobacteria) from benthic tropical and subtropical fresh waters, with the description of four new species.</title>
        <authorList>
            <person name="Moretto J.A."/>
            <person name="Berthold D.E."/>
            <person name="Lefler F.W."/>
            <person name="Huang I.-S."/>
            <person name="Laughinghouse H. IV."/>
        </authorList>
    </citation>
    <scope>NUCLEOTIDE SEQUENCE [LARGE SCALE GENOMIC DNA]</scope>
    <source>
        <strain evidence="2 3">BLCC-F50</strain>
    </source>
</reference>
<dbReference type="Proteomes" id="UP001576784">
    <property type="component" value="Unassembled WGS sequence"/>
</dbReference>
<gene>
    <name evidence="2" type="ORF">ACE1CI_10320</name>
</gene>
<dbReference type="RefSeq" id="WP_413262958.1">
    <property type="nucleotide sequence ID" value="NZ_JBHFNR010000071.1"/>
</dbReference>
<dbReference type="InterPro" id="IPR009492">
    <property type="entry name" value="TniQ"/>
</dbReference>
<feature type="domain" description="TniQ" evidence="1">
    <location>
        <begin position="33"/>
        <end position="176"/>
    </location>
</feature>
<evidence type="ECO:0000313" key="2">
    <source>
        <dbReference type="EMBL" id="MFB2893296.1"/>
    </source>
</evidence>
<protein>
    <submittedName>
        <fullName evidence="2">TniQ family protein</fullName>
    </submittedName>
</protein>
<evidence type="ECO:0000259" key="1">
    <source>
        <dbReference type="Pfam" id="PF06527"/>
    </source>
</evidence>
<proteinExistence type="predicted"/>
<name>A0ABV4XNN6_9CYAN</name>
<evidence type="ECO:0000313" key="3">
    <source>
        <dbReference type="Proteomes" id="UP001576784"/>
    </source>
</evidence>
<organism evidence="2 3">
    <name type="scientific">Floridaenema flaviceps BLCC-F50</name>
    <dbReference type="NCBI Taxonomy" id="3153642"/>
    <lineage>
        <taxon>Bacteria</taxon>
        <taxon>Bacillati</taxon>
        <taxon>Cyanobacteriota</taxon>
        <taxon>Cyanophyceae</taxon>
        <taxon>Oscillatoriophycideae</taxon>
        <taxon>Aerosakkonematales</taxon>
        <taxon>Aerosakkonemataceae</taxon>
        <taxon>Floridanema</taxon>
        <taxon>Floridanema flaviceps</taxon>
    </lineage>
</organism>